<comment type="caution">
    <text evidence="2">The sequence shown here is derived from an EMBL/GenBank/DDBJ whole genome shotgun (WGS) entry which is preliminary data.</text>
</comment>
<sequence length="150" mass="17438">MTDDIFSRIREDHDKHRTLARIIERTSGDSRGRNELFPKLADDVRAHARAEERVFYSELLAATQSRDLAGHSVKEHHEIEAIIEELLDKDYSSTGWLARFKTLTDKLRHHMLEEEKNIFPLAGRVLSEARKREMVIEFDAAKQTEARKVA</sequence>
<feature type="domain" description="Hemerythrin-like" evidence="1">
    <location>
        <begin position="5"/>
        <end position="122"/>
    </location>
</feature>
<organism evidence="2 3">
    <name type="scientific">Enhygromyxa salina</name>
    <dbReference type="NCBI Taxonomy" id="215803"/>
    <lineage>
        <taxon>Bacteria</taxon>
        <taxon>Pseudomonadati</taxon>
        <taxon>Myxococcota</taxon>
        <taxon>Polyangia</taxon>
        <taxon>Nannocystales</taxon>
        <taxon>Nannocystaceae</taxon>
        <taxon>Enhygromyxa</taxon>
    </lineage>
</organism>
<dbReference type="OrthoDB" id="5523420at2"/>
<reference evidence="2 3" key="1">
    <citation type="submission" date="2018-03" db="EMBL/GenBank/DDBJ databases">
        <title>Draft Genome Sequences of the Obligatory Marine Myxobacteria Enhygromyxa salina SWB007.</title>
        <authorList>
            <person name="Poehlein A."/>
            <person name="Moghaddam J.A."/>
            <person name="Harms H."/>
            <person name="Alanjari M."/>
            <person name="Koenig G.M."/>
            <person name="Daniel R."/>
            <person name="Schaeberle T.F."/>
        </authorList>
    </citation>
    <scope>NUCLEOTIDE SEQUENCE [LARGE SCALE GENOMIC DNA]</scope>
    <source>
        <strain evidence="2 3">SWB007</strain>
    </source>
</reference>
<evidence type="ECO:0000313" key="2">
    <source>
        <dbReference type="EMBL" id="PRP94451.1"/>
    </source>
</evidence>
<dbReference type="PANTHER" id="PTHR35585:SF1">
    <property type="entry name" value="HHE DOMAIN PROTEIN (AFU_ORTHOLOGUE AFUA_4G00730)"/>
    <property type="match status" value="1"/>
</dbReference>
<dbReference type="Pfam" id="PF01814">
    <property type="entry name" value="Hemerythrin"/>
    <property type="match status" value="1"/>
</dbReference>
<dbReference type="EMBL" id="PVNL01000141">
    <property type="protein sequence ID" value="PRP94451.1"/>
    <property type="molecule type" value="Genomic_DNA"/>
</dbReference>
<name>A0A2S9XP38_9BACT</name>
<protein>
    <recommendedName>
        <fullName evidence="1">Hemerythrin-like domain-containing protein</fullName>
    </recommendedName>
</protein>
<gene>
    <name evidence="2" type="ORF">ENSA7_77850</name>
</gene>
<evidence type="ECO:0000259" key="1">
    <source>
        <dbReference type="Pfam" id="PF01814"/>
    </source>
</evidence>
<dbReference type="AlphaFoldDB" id="A0A2S9XP38"/>
<evidence type="ECO:0000313" key="3">
    <source>
        <dbReference type="Proteomes" id="UP000238823"/>
    </source>
</evidence>
<accession>A0A2S9XP38</accession>
<dbReference type="Gene3D" id="1.20.120.520">
    <property type="entry name" value="nmb1532 protein domain like"/>
    <property type="match status" value="1"/>
</dbReference>
<dbReference type="Proteomes" id="UP000238823">
    <property type="component" value="Unassembled WGS sequence"/>
</dbReference>
<dbReference type="InterPro" id="IPR012312">
    <property type="entry name" value="Hemerythrin-like"/>
</dbReference>
<dbReference type="PANTHER" id="PTHR35585">
    <property type="entry name" value="HHE DOMAIN PROTEIN (AFU_ORTHOLOGUE AFUA_4G00730)"/>
    <property type="match status" value="1"/>
</dbReference>
<dbReference type="RefSeq" id="WP_106094555.1">
    <property type="nucleotide sequence ID" value="NZ_PVNL01000141.1"/>
</dbReference>
<proteinExistence type="predicted"/>